<dbReference type="GO" id="GO:0005874">
    <property type="term" value="C:microtubule"/>
    <property type="evidence" value="ECO:0007669"/>
    <property type="project" value="UniProtKB-KW"/>
</dbReference>
<dbReference type="Proteomes" id="UP000030762">
    <property type="component" value="Unassembled WGS sequence"/>
</dbReference>
<dbReference type="STRING" id="1156394.T0RYJ2"/>
<evidence type="ECO:0000256" key="9">
    <source>
        <dbReference type="ARBA" id="ARBA00034488"/>
    </source>
</evidence>
<keyword evidence="16" id="KW-1185">Reference proteome</keyword>
<dbReference type="eggNOG" id="KOG4280">
    <property type="taxonomic scope" value="Eukaryota"/>
</dbReference>
<dbReference type="SUPFAM" id="SSF52540">
    <property type="entry name" value="P-loop containing nucleoside triphosphate hydrolases"/>
    <property type="match status" value="1"/>
</dbReference>
<evidence type="ECO:0000256" key="10">
    <source>
        <dbReference type="ARBA" id="ARBA00034704"/>
    </source>
</evidence>
<feature type="coiled-coil region" evidence="12">
    <location>
        <begin position="870"/>
        <end position="925"/>
    </location>
</feature>
<evidence type="ECO:0000256" key="12">
    <source>
        <dbReference type="SAM" id="Coils"/>
    </source>
</evidence>
<dbReference type="InParanoid" id="T0RYJ2"/>
<feature type="coiled-coil region" evidence="12">
    <location>
        <begin position="1347"/>
        <end position="1425"/>
    </location>
</feature>
<protein>
    <submittedName>
        <fullName evidence="15">Kinesin family member 15</fullName>
    </submittedName>
</protein>
<name>T0RYJ2_SAPDV</name>
<dbReference type="Pfam" id="PF15908">
    <property type="entry name" value="HMMR_C"/>
    <property type="match status" value="1"/>
</dbReference>
<gene>
    <name evidence="15" type="ORF">SDRG_05239</name>
</gene>
<comment type="similarity">
    <text evidence="9">Belongs to the TRAFAC class myosin-kinesin ATPase superfamily. Kinesin family. KIN-12 subfamily.</text>
</comment>
<evidence type="ECO:0000256" key="3">
    <source>
        <dbReference type="ARBA" id="ARBA00022701"/>
    </source>
</evidence>
<keyword evidence="8" id="KW-0206">Cytoskeleton</keyword>
<evidence type="ECO:0000313" key="16">
    <source>
        <dbReference type="Proteomes" id="UP000030762"/>
    </source>
</evidence>
<dbReference type="PROSITE" id="PS50067">
    <property type="entry name" value="KINESIN_MOTOR_2"/>
    <property type="match status" value="1"/>
</dbReference>
<keyword evidence="2" id="KW-0963">Cytoplasm</keyword>
<dbReference type="GO" id="GO:0003777">
    <property type="term" value="F:microtubule motor activity"/>
    <property type="evidence" value="ECO:0007669"/>
    <property type="project" value="InterPro"/>
</dbReference>
<evidence type="ECO:0000256" key="5">
    <source>
        <dbReference type="ARBA" id="ARBA00022840"/>
    </source>
</evidence>
<keyword evidence="4 11" id="KW-0547">Nucleotide-binding</keyword>
<keyword evidence="6 12" id="KW-0175">Coiled coil</keyword>
<dbReference type="InterPro" id="IPR001752">
    <property type="entry name" value="Kinesin_motor_dom"/>
</dbReference>
<accession>T0RYJ2</accession>
<evidence type="ECO:0000256" key="7">
    <source>
        <dbReference type="ARBA" id="ARBA00023175"/>
    </source>
</evidence>
<keyword evidence="5 11" id="KW-0067">ATP-binding</keyword>
<keyword evidence="7 11" id="KW-0505">Motor protein</keyword>
<evidence type="ECO:0000256" key="1">
    <source>
        <dbReference type="ARBA" id="ARBA00004186"/>
    </source>
</evidence>
<feature type="coiled-coil region" evidence="12">
    <location>
        <begin position="1258"/>
        <end position="1285"/>
    </location>
</feature>
<comment type="similarity">
    <text evidence="10">Belongs to the TRAFAC class myosin-kinesin ATPase superfamily. Kinesin family. KIN-5/BimC subfamily.</text>
</comment>
<evidence type="ECO:0000256" key="8">
    <source>
        <dbReference type="ARBA" id="ARBA00023212"/>
    </source>
</evidence>
<feature type="binding site" evidence="11">
    <location>
        <begin position="92"/>
        <end position="99"/>
    </location>
    <ligand>
        <name>ATP</name>
        <dbReference type="ChEBI" id="CHEBI:30616"/>
    </ligand>
</feature>
<evidence type="ECO:0000256" key="11">
    <source>
        <dbReference type="PROSITE-ProRule" id="PRU00283"/>
    </source>
</evidence>
<dbReference type="RefSeq" id="XP_008609168.1">
    <property type="nucleotide sequence ID" value="XM_008610946.1"/>
</dbReference>
<dbReference type="FunFam" id="3.40.850.10:FF:000019">
    <property type="entry name" value="Kinesin-like protein KIN-5D"/>
    <property type="match status" value="1"/>
</dbReference>
<dbReference type="Gene3D" id="3.40.850.10">
    <property type="entry name" value="Kinesin motor domain"/>
    <property type="match status" value="1"/>
</dbReference>
<feature type="region of interest" description="Disordered" evidence="13">
    <location>
        <begin position="1435"/>
        <end position="1462"/>
    </location>
</feature>
<evidence type="ECO:0000256" key="13">
    <source>
        <dbReference type="SAM" id="MobiDB-lite"/>
    </source>
</evidence>
<dbReference type="PANTHER" id="PTHR37739:SF8">
    <property type="entry name" value="KINESIN-LIKE PROTEIN KIN-12D"/>
    <property type="match status" value="1"/>
</dbReference>
<dbReference type="Pfam" id="PF00225">
    <property type="entry name" value="Kinesin"/>
    <property type="match status" value="1"/>
</dbReference>
<evidence type="ECO:0000256" key="4">
    <source>
        <dbReference type="ARBA" id="ARBA00022741"/>
    </source>
</evidence>
<dbReference type="InterPro" id="IPR027417">
    <property type="entry name" value="P-loop_NTPase"/>
</dbReference>
<evidence type="ECO:0000256" key="2">
    <source>
        <dbReference type="ARBA" id="ARBA00022490"/>
    </source>
</evidence>
<dbReference type="OMA" id="DCMSETH"/>
<comment type="subcellular location">
    <subcellularLocation>
        <location evidence="1">Cytoplasm</location>
        <location evidence="1">Cytoskeleton</location>
        <location evidence="1">Spindle</location>
    </subcellularLocation>
</comment>
<dbReference type="EMBL" id="JH767144">
    <property type="protein sequence ID" value="EQC37648.1"/>
    <property type="molecule type" value="Genomic_DNA"/>
</dbReference>
<evidence type="ECO:0000256" key="6">
    <source>
        <dbReference type="ARBA" id="ARBA00023054"/>
    </source>
</evidence>
<dbReference type="InterPro" id="IPR019821">
    <property type="entry name" value="Kinesin_motor_CS"/>
</dbReference>
<dbReference type="InterPro" id="IPR044986">
    <property type="entry name" value="KIF15/KIN-12"/>
</dbReference>
<feature type="domain" description="Kinesin motor" evidence="14">
    <location>
        <begin position="4"/>
        <end position="353"/>
    </location>
</feature>
<dbReference type="InterPro" id="IPR031794">
    <property type="entry name" value="HMMR_C"/>
</dbReference>
<dbReference type="Gene3D" id="1.10.287.1490">
    <property type="match status" value="2"/>
</dbReference>
<organism evidence="15 16">
    <name type="scientific">Saprolegnia diclina (strain VS20)</name>
    <dbReference type="NCBI Taxonomy" id="1156394"/>
    <lineage>
        <taxon>Eukaryota</taxon>
        <taxon>Sar</taxon>
        <taxon>Stramenopiles</taxon>
        <taxon>Oomycota</taxon>
        <taxon>Saprolegniomycetes</taxon>
        <taxon>Saprolegniales</taxon>
        <taxon>Saprolegniaceae</taxon>
        <taxon>Saprolegnia</taxon>
    </lineage>
</organism>
<reference evidence="15 16" key="1">
    <citation type="submission" date="2012-04" db="EMBL/GenBank/DDBJ databases">
        <title>The Genome Sequence of Saprolegnia declina VS20.</title>
        <authorList>
            <consortium name="The Broad Institute Genome Sequencing Platform"/>
            <person name="Russ C."/>
            <person name="Nusbaum C."/>
            <person name="Tyler B."/>
            <person name="van West P."/>
            <person name="Dieguez-Uribeondo J."/>
            <person name="de Bruijn I."/>
            <person name="Tripathy S."/>
            <person name="Jiang R."/>
            <person name="Young S.K."/>
            <person name="Zeng Q."/>
            <person name="Gargeya S."/>
            <person name="Fitzgerald M."/>
            <person name="Haas B."/>
            <person name="Abouelleil A."/>
            <person name="Alvarado L."/>
            <person name="Arachchi H.M."/>
            <person name="Berlin A."/>
            <person name="Chapman S.B."/>
            <person name="Goldberg J."/>
            <person name="Griggs A."/>
            <person name="Gujja S."/>
            <person name="Hansen M."/>
            <person name="Howarth C."/>
            <person name="Imamovic A."/>
            <person name="Larimer J."/>
            <person name="McCowen C."/>
            <person name="Montmayeur A."/>
            <person name="Murphy C."/>
            <person name="Neiman D."/>
            <person name="Pearson M."/>
            <person name="Priest M."/>
            <person name="Roberts A."/>
            <person name="Saif S."/>
            <person name="Shea T."/>
            <person name="Sisk P."/>
            <person name="Sykes S."/>
            <person name="Wortman J."/>
            <person name="Nusbaum C."/>
            <person name="Birren B."/>
        </authorList>
    </citation>
    <scope>NUCLEOTIDE SEQUENCE [LARGE SCALE GENOMIC DNA]</scope>
    <source>
        <strain evidence="15 16">VS20</strain>
    </source>
</reference>
<dbReference type="GeneID" id="19945966"/>
<proteinExistence type="inferred from homology"/>
<dbReference type="VEuPathDB" id="FungiDB:SDRG_05239"/>
<dbReference type="GO" id="GO:0007018">
    <property type="term" value="P:microtubule-based movement"/>
    <property type="evidence" value="ECO:0007669"/>
    <property type="project" value="InterPro"/>
</dbReference>
<evidence type="ECO:0000313" key="15">
    <source>
        <dbReference type="EMBL" id="EQC37648.1"/>
    </source>
</evidence>
<feature type="coiled-coil region" evidence="12">
    <location>
        <begin position="1099"/>
        <end position="1207"/>
    </location>
</feature>
<dbReference type="GO" id="GO:0008017">
    <property type="term" value="F:microtubule binding"/>
    <property type="evidence" value="ECO:0007669"/>
    <property type="project" value="InterPro"/>
</dbReference>
<dbReference type="PROSITE" id="PS00411">
    <property type="entry name" value="KINESIN_MOTOR_1"/>
    <property type="match status" value="1"/>
</dbReference>
<feature type="coiled-coil region" evidence="12">
    <location>
        <begin position="965"/>
        <end position="999"/>
    </location>
</feature>
<dbReference type="GO" id="GO:0005524">
    <property type="term" value="F:ATP binding"/>
    <property type="evidence" value="ECO:0007669"/>
    <property type="project" value="UniProtKB-UniRule"/>
</dbReference>
<sequence length="1462" mass="160967">MAENVQVFCRVRPPNSREMMGGAARRCVSADAVEGQSLVLASSMAKKEAPRNFYFDRVFGERSTQEQVFDVIGRPITTACLEGYNGTIFAYGQTGSGKTFTMLGEEDQRGRPNVNKGLVPRVLEYLFEKRDVRDASSEFEATSTIEYKYICSFLEIYNERVFDLLDGSTSEAGLNLRENHVKGVFVEGLKEATVENAQQATELMTIGTQNRHVGHTSMNRESSRSHSVFILQIHSKETTASGLIKKRQARFNLVDLAGSERQKSTEAAGDRLKEAGNINKSLSALGNVIMALSEQAVGKTRHVHYRDSKLTYLLKDSLGGNSKTFMIAAISPAEDCMSETHSTLKFAQRAKMIKNNAFINEDTSGNIFLLQEEIKRLRLQLQQAGDPGSNNVHHERGSLAMASSLPPLYNPFSELNDNPLPSDCDPAVDTRFRELENTLSNIVDEHSSQKRSLEVLQLRESHYRELCAQLKRKGLHLRFLLKLKADKETNVEHIERIQQELEYNPSVDAIEWRLKYDEIERLYMDLQEDVAAHTPSQNADEVMRLQHMHFEVAKQLSLVIKDKHALQVRIGGSVLDERMDAEPSLEWEAKVAQAQALQSLAEDERAKTMLETLMLREKVRSHETKLALQQDLLSDFEHQIRVLQEVHMAERTSREAASSAQQRAHDDALHALQTQHLACEYAMTTMRQQLSGAEAQAAQWAEREAHWATQVATAEGNIRDLTAQVRTFSEESHDMHEKVQAAAARETTLQATVAALQVSLQAHAAASDHATASLEAQVHELTARIDELMRIKTDLEATAHASIEALEAKEDAYQATLGAVEQLTFDLAETKAAHDAHAAESADALAAELTHRETEVAAMTAAINELHTKLASANEGLADLVAQVAALEAAKADVEAALKEWQLQAADAETTVASLRDELEAKDDALQATIGDVERLTHELAQAAVAHGTVEANLVAEQTDKAAQVTALQAMLDAKVRERDALQEDKVALEAAMAELSAARAADAAAFEAKLTETREASDVQEDKLQAALGDIERLQYEASEASKLYAALQASYDAMTAEKTALEASVAALQMHVRDLETSKASLETALASSTTAAAADRASFESQLETASAEQAALAQEHREAIAAVEALLESARSDLDAKEDALQEVLGNVERLEFELETMSEARTAVEKDLATTQMTLEATVAAMAAKEADLAAVRSALEDAQGETIVVNNLLQQSHDEKSALKTQSSAREEALVADVAALTAKVADANTYNDVLRSTLQLDKDEFTAQIKTLEESLAAATAKVPPLVAEVAALKKEAEASSASGLAALKDKLREDTAKLAADRKHWKYKNESLMLKAIENEYAMNQAKRENERLLEDMAELHARLDALNDEKDKLVGHHNAKQKIQHHAKMKEDVNRLQAELRAATDENFKLKKRIEKLEVLVAPDTDMAAALGSPLKRQKSLNMMPAESPMRGKRPRP</sequence>
<dbReference type="PANTHER" id="PTHR37739">
    <property type="entry name" value="KINESIN-LIKE PROTEIN KIN-12D"/>
    <property type="match status" value="1"/>
</dbReference>
<dbReference type="PRINTS" id="PR00380">
    <property type="entry name" value="KINESINHEAVY"/>
</dbReference>
<feature type="coiled-coil region" evidence="12">
    <location>
        <begin position="771"/>
        <end position="823"/>
    </location>
</feature>
<dbReference type="SMART" id="SM00129">
    <property type="entry name" value="KISc"/>
    <property type="match status" value="1"/>
</dbReference>
<dbReference type="GO" id="GO:0007010">
    <property type="term" value="P:cytoskeleton organization"/>
    <property type="evidence" value="ECO:0007669"/>
    <property type="project" value="UniProtKB-ARBA"/>
</dbReference>
<dbReference type="GO" id="GO:0005819">
    <property type="term" value="C:spindle"/>
    <property type="evidence" value="ECO:0007669"/>
    <property type="project" value="UniProtKB-SubCell"/>
</dbReference>
<dbReference type="CDD" id="cd00106">
    <property type="entry name" value="KISc"/>
    <property type="match status" value="1"/>
</dbReference>
<dbReference type="OrthoDB" id="75232at2759"/>
<evidence type="ECO:0000259" key="14">
    <source>
        <dbReference type="PROSITE" id="PS50067"/>
    </source>
</evidence>
<keyword evidence="3" id="KW-0493">Microtubule</keyword>
<dbReference type="InterPro" id="IPR036961">
    <property type="entry name" value="Kinesin_motor_dom_sf"/>
</dbReference>